<organism evidence="1 2">
    <name type="scientific">Nonomuraea rhodomycinica</name>
    <dbReference type="NCBI Taxonomy" id="1712872"/>
    <lineage>
        <taxon>Bacteria</taxon>
        <taxon>Bacillati</taxon>
        <taxon>Actinomycetota</taxon>
        <taxon>Actinomycetes</taxon>
        <taxon>Streptosporangiales</taxon>
        <taxon>Streptosporangiaceae</taxon>
        <taxon>Nonomuraea</taxon>
    </lineage>
</organism>
<sequence length="93" mass="10550">MSLGIEVACRCCHKLGPHNGRGLRHTCWRRHRKAGTLDQYPPLGAGLPRLWRIETYLELRERGLSKQEIAARLEVTVRSVERYAAQTRTGVAA</sequence>
<dbReference type="Proteomes" id="UP000546126">
    <property type="component" value="Unassembled WGS sequence"/>
</dbReference>
<evidence type="ECO:0000313" key="2">
    <source>
        <dbReference type="Proteomes" id="UP000546126"/>
    </source>
</evidence>
<proteinExistence type="predicted"/>
<dbReference type="AlphaFoldDB" id="A0A7Y6IWA3"/>
<protein>
    <recommendedName>
        <fullName evidence="3">Homeodomain-like domain-containing protein</fullName>
    </recommendedName>
</protein>
<keyword evidence="2" id="KW-1185">Reference proteome</keyword>
<dbReference type="EMBL" id="JABWGO010000012">
    <property type="protein sequence ID" value="NUW45582.1"/>
    <property type="molecule type" value="Genomic_DNA"/>
</dbReference>
<comment type="caution">
    <text evidence="1">The sequence shown here is derived from an EMBL/GenBank/DDBJ whole genome shotgun (WGS) entry which is preliminary data.</text>
</comment>
<accession>A0A7Y6IWA3</accession>
<evidence type="ECO:0000313" key="1">
    <source>
        <dbReference type="EMBL" id="NUW45582.1"/>
    </source>
</evidence>
<evidence type="ECO:0008006" key="3">
    <source>
        <dbReference type="Google" id="ProtNLM"/>
    </source>
</evidence>
<dbReference type="RefSeq" id="WP_175605040.1">
    <property type="nucleotide sequence ID" value="NZ_JABWGO010000012.1"/>
</dbReference>
<gene>
    <name evidence="1" type="ORF">HT134_36530</name>
</gene>
<reference evidence="1 2" key="1">
    <citation type="submission" date="2020-06" db="EMBL/GenBank/DDBJ databases">
        <authorList>
            <person name="Chanama M."/>
        </authorList>
    </citation>
    <scope>NUCLEOTIDE SEQUENCE [LARGE SCALE GENOMIC DNA]</scope>
    <source>
        <strain evidence="1 2">TBRC6557</strain>
    </source>
</reference>
<name>A0A7Y6IWA3_9ACTN</name>